<comment type="caution">
    <text evidence="1">The sequence shown here is derived from an EMBL/GenBank/DDBJ whole genome shotgun (WGS) entry which is preliminary data.</text>
</comment>
<accession>A0AAV7PMA1</accession>
<dbReference type="EMBL" id="JANPWB010000011">
    <property type="protein sequence ID" value="KAJ1126530.1"/>
    <property type="molecule type" value="Genomic_DNA"/>
</dbReference>
<name>A0AAV7PMA1_PLEWA</name>
<evidence type="ECO:0008006" key="3">
    <source>
        <dbReference type="Google" id="ProtNLM"/>
    </source>
</evidence>
<evidence type="ECO:0000313" key="1">
    <source>
        <dbReference type="EMBL" id="KAJ1126530.1"/>
    </source>
</evidence>
<gene>
    <name evidence="1" type="ORF">NDU88_004937</name>
</gene>
<reference evidence="1" key="1">
    <citation type="journal article" date="2022" name="bioRxiv">
        <title>Sequencing and chromosome-scale assembly of the giantPleurodeles waltlgenome.</title>
        <authorList>
            <person name="Brown T."/>
            <person name="Elewa A."/>
            <person name="Iarovenko S."/>
            <person name="Subramanian E."/>
            <person name="Araus A.J."/>
            <person name="Petzold A."/>
            <person name="Susuki M."/>
            <person name="Suzuki K.-i.T."/>
            <person name="Hayashi T."/>
            <person name="Toyoda A."/>
            <person name="Oliveira C."/>
            <person name="Osipova E."/>
            <person name="Leigh N.D."/>
            <person name="Simon A."/>
            <person name="Yun M.H."/>
        </authorList>
    </citation>
    <scope>NUCLEOTIDE SEQUENCE</scope>
    <source>
        <strain evidence="1">20211129_DDA</strain>
        <tissue evidence="1">Liver</tissue>
    </source>
</reference>
<dbReference type="Proteomes" id="UP001066276">
    <property type="component" value="Chromosome 7"/>
</dbReference>
<proteinExistence type="predicted"/>
<dbReference type="AlphaFoldDB" id="A0AAV7PMA1"/>
<sequence>MKWRPPVLCGGTGGSEVSAHQKKGIWRAIAKEVWTLGVYGRRSTQCHKRWKDLRLWAQKAAEAQLGMVSQRGRGARRTLTPLMAHILVLAYPELDGSLRASQQPQGGEYSGYHYNLRLVGWRLYSPSSSSPALVFVVEQNLEFHRKYMQFEFHGSVVVLCVSNATRFTTLATSAYLHLCVTVARKRQEWTLDPDLDGDIHRMARRRRA</sequence>
<organism evidence="1 2">
    <name type="scientific">Pleurodeles waltl</name>
    <name type="common">Iberian ribbed newt</name>
    <dbReference type="NCBI Taxonomy" id="8319"/>
    <lineage>
        <taxon>Eukaryota</taxon>
        <taxon>Metazoa</taxon>
        <taxon>Chordata</taxon>
        <taxon>Craniata</taxon>
        <taxon>Vertebrata</taxon>
        <taxon>Euteleostomi</taxon>
        <taxon>Amphibia</taxon>
        <taxon>Batrachia</taxon>
        <taxon>Caudata</taxon>
        <taxon>Salamandroidea</taxon>
        <taxon>Salamandridae</taxon>
        <taxon>Pleurodelinae</taxon>
        <taxon>Pleurodeles</taxon>
    </lineage>
</organism>
<keyword evidence="2" id="KW-1185">Reference proteome</keyword>
<protein>
    <recommendedName>
        <fullName evidence="3">Myb-like domain-containing protein</fullName>
    </recommendedName>
</protein>
<evidence type="ECO:0000313" key="2">
    <source>
        <dbReference type="Proteomes" id="UP001066276"/>
    </source>
</evidence>